<comment type="subunit">
    <text evidence="8">Homodimer.</text>
</comment>
<dbReference type="InterPro" id="IPR004115">
    <property type="entry name" value="GAD-like_sf"/>
</dbReference>
<dbReference type="InterPro" id="IPR029351">
    <property type="entry name" value="GAD_dom"/>
</dbReference>
<dbReference type="NCBIfam" id="NF001750">
    <property type="entry name" value="PRK00476.1"/>
    <property type="match status" value="1"/>
</dbReference>
<feature type="binding site" evidence="8">
    <location>
        <position position="177"/>
    </location>
    <ligand>
        <name>L-aspartate</name>
        <dbReference type="ChEBI" id="CHEBI:29991"/>
    </ligand>
</feature>
<dbReference type="GO" id="GO:0140096">
    <property type="term" value="F:catalytic activity, acting on a protein"/>
    <property type="evidence" value="ECO:0007669"/>
    <property type="project" value="UniProtKB-ARBA"/>
</dbReference>
<keyword evidence="3 8" id="KW-0436">Ligase</keyword>
<keyword evidence="4 8" id="KW-0547">Nucleotide-binding</keyword>
<evidence type="ECO:0000256" key="7">
    <source>
        <dbReference type="ARBA" id="ARBA00023146"/>
    </source>
</evidence>
<feature type="binding site" evidence="8">
    <location>
        <begin position="537"/>
        <end position="540"/>
    </location>
    <ligand>
        <name>ATP</name>
        <dbReference type="ChEBI" id="CHEBI:30616"/>
    </ligand>
</feature>
<dbReference type="EC" id="6.1.1.12" evidence="8"/>
<dbReference type="InterPro" id="IPR047089">
    <property type="entry name" value="Asp-tRNA-ligase_1_N"/>
</dbReference>
<comment type="function">
    <text evidence="8">Catalyzes the attachment of L-aspartate to tRNA(Asp) in a two-step reaction: L-aspartate is first activated by ATP to form Asp-AMP and then transferred to the acceptor end of tRNA(Asp).</text>
</comment>
<feature type="binding site" evidence="8">
    <location>
        <position position="485"/>
    </location>
    <ligand>
        <name>ATP</name>
        <dbReference type="ChEBI" id="CHEBI:30616"/>
    </ligand>
</feature>
<sequence length="592" mass="67540">MFGRSYYCGEISEKAIGEKVVLKGWVQRRRDLGGLIFIDLRDRTGVVQIVFNPEVSKEALEIAEKIRSEYVLDIEGEVVKRSEETINPNIRTGKVEVVVQSVTILNSAKTPPFSLADQKADISEEVRLKYRYLDLRRPVMFETLKMRHQITRAIRNFLDENGFIDVETPILTKSTPEGARDYLVPSRVHEGEFYALPQSPQIFKQLLMVSGFDKYYQIARCFRDEDLRADRQPEFTQIDIETSFMSQEDIMNLTEKMMAHVLKEVKGIELTLPFQRMPYDEAMARFGSDKPDVRFGLELVDVSEIVKNSAFKVFSQAVAGGGQVKLINVKGKKDEFSRKDLDALQEYVHNYGAKGLAWLKVEENEVKGPIAKFLSENEQNSILQAAEGQNGDLLLFVADKPNVVADSLGALRLKLGKDLGLIEEDKLEFLWITDWPLVEYNEEDGRYYALHHPFTMPFREDLEYFEKDPLKMRAQAYDLVLNGYELGGGSIRIFEKDVQEKMFKLLGFTEEQAREQFGFLLEAFEYGTPPHGGIALGLDRIVMLLAGRTNLRDTIAFPKTASASCLLTEAPSQVSKEQLDELHLEVKHSSRQ</sequence>
<evidence type="ECO:0000256" key="6">
    <source>
        <dbReference type="ARBA" id="ARBA00022917"/>
    </source>
</evidence>
<evidence type="ECO:0000256" key="4">
    <source>
        <dbReference type="ARBA" id="ARBA00022741"/>
    </source>
</evidence>
<dbReference type="GO" id="GO:0006422">
    <property type="term" value="P:aspartyl-tRNA aminoacylation"/>
    <property type="evidence" value="ECO:0007669"/>
    <property type="project" value="UniProtKB-UniRule"/>
</dbReference>
<evidence type="ECO:0000256" key="3">
    <source>
        <dbReference type="ARBA" id="ARBA00022598"/>
    </source>
</evidence>
<comment type="caution">
    <text evidence="8">Lacks conserved residue(s) required for the propagation of feature annotation.</text>
</comment>
<dbReference type="HAMAP" id="MF_00044">
    <property type="entry name" value="Asp_tRNA_synth_type1"/>
    <property type="match status" value="1"/>
</dbReference>
<dbReference type="GO" id="GO:0003676">
    <property type="term" value="F:nucleic acid binding"/>
    <property type="evidence" value="ECO:0007669"/>
    <property type="project" value="InterPro"/>
</dbReference>
<protein>
    <recommendedName>
        <fullName evidence="8">Aspartate--tRNA ligase</fullName>
        <ecNumber evidence="8">6.1.1.12</ecNumber>
    </recommendedName>
    <alternativeName>
        <fullName evidence="8">Aspartyl-tRNA synthetase</fullName>
        <shortName evidence="8">AspRS</shortName>
    </alternativeName>
</protein>
<dbReference type="InterPro" id="IPR004364">
    <property type="entry name" value="Aa-tRNA-synt_II"/>
</dbReference>
<dbReference type="SUPFAM" id="SSF55681">
    <property type="entry name" value="Class II aaRS and biotin synthetases"/>
    <property type="match status" value="1"/>
</dbReference>
<comment type="subcellular location">
    <subcellularLocation>
        <location evidence="8">Cytoplasm</location>
    </subcellularLocation>
</comment>
<dbReference type="PRINTS" id="PR01042">
    <property type="entry name" value="TRNASYNTHASP"/>
</dbReference>
<dbReference type="InterPro" id="IPR002312">
    <property type="entry name" value="Asp/Asn-tRNA-synth_IIb"/>
</dbReference>
<dbReference type="InterPro" id="IPR004524">
    <property type="entry name" value="Asp-tRNA-ligase_1"/>
</dbReference>
<comment type="similarity">
    <text evidence="1 8">Belongs to the class-II aminoacyl-tRNA synthetase family. Type 1 subfamily.</text>
</comment>
<feature type="binding site" evidence="8">
    <location>
        <position position="451"/>
    </location>
    <ligand>
        <name>L-aspartate</name>
        <dbReference type="ChEBI" id="CHEBI:29991"/>
    </ligand>
</feature>
<dbReference type="OrthoDB" id="9802326at2"/>
<dbReference type="GO" id="GO:0004815">
    <property type="term" value="F:aspartate-tRNA ligase activity"/>
    <property type="evidence" value="ECO:0007669"/>
    <property type="project" value="UniProtKB-UniRule"/>
</dbReference>
<dbReference type="PROSITE" id="PS50862">
    <property type="entry name" value="AA_TRNA_LIGASE_II"/>
    <property type="match status" value="1"/>
</dbReference>
<feature type="binding site" evidence="8">
    <location>
        <begin position="223"/>
        <end position="225"/>
    </location>
    <ligand>
        <name>ATP</name>
        <dbReference type="ChEBI" id="CHEBI:30616"/>
    </ligand>
</feature>
<dbReference type="RefSeq" id="WP_063387984.1">
    <property type="nucleotide sequence ID" value="NZ_LWBR01000024.1"/>
</dbReference>
<keyword evidence="10" id="KW-1185">Reference proteome</keyword>
<dbReference type="InterPro" id="IPR047090">
    <property type="entry name" value="AspRS_core"/>
</dbReference>
<evidence type="ECO:0000313" key="9">
    <source>
        <dbReference type="EMBL" id="KZN96223.1"/>
    </source>
</evidence>
<reference evidence="9 10" key="1">
    <citation type="submission" date="2016-04" db="EMBL/GenBank/DDBJ databases">
        <title>Draft genome sequence of Aeribacillus pallidus 8m3 from petroleum reservoir.</title>
        <authorList>
            <person name="Poltaraus A.B."/>
            <person name="Nazina T.N."/>
            <person name="Tourova T.P."/>
            <person name="Malakho S.M."/>
            <person name="Korshunova A.V."/>
            <person name="Sokolova D.S."/>
        </authorList>
    </citation>
    <scope>NUCLEOTIDE SEQUENCE [LARGE SCALE GENOMIC DNA]</scope>
    <source>
        <strain evidence="9 10">8m3</strain>
    </source>
</reference>
<feature type="region of interest" description="Aspartate" evidence="8">
    <location>
        <begin position="201"/>
        <end position="204"/>
    </location>
</feature>
<dbReference type="Gene3D" id="3.30.930.10">
    <property type="entry name" value="Bira Bifunctional Protein, Domain 2"/>
    <property type="match status" value="1"/>
</dbReference>
<dbReference type="Gene3D" id="3.30.1360.30">
    <property type="entry name" value="GAD-like domain"/>
    <property type="match status" value="1"/>
</dbReference>
<dbReference type="PANTHER" id="PTHR22594">
    <property type="entry name" value="ASPARTYL/LYSYL-TRNA SYNTHETASE"/>
    <property type="match status" value="1"/>
</dbReference>
<dbReference type="Proteomes" id="UP000076476">
    <property type="component" value="Unassembled WGS sequence"/>
</dbReference>
<dbReference type="GO" id="GO:0005737">
    <property type="term" value="C:cytoplasm"/>
    <property type="evidence" value="ECO:0007669"/>
    <property type="project" value="UniProtKB-SubCell"/>
</dbReference>
<dbReference type="GO" id="GO:0016740">
    <property type="term" value="F:transferase activity"/>
    <property type="evidence" value="ECO:0007669"/>
    <property type="project" value="UniProtKB-ARBA"/>
</dbReference>
<evidence type="ECO:0000313" key="10">
    <source>
        <dbReference type="Proteomes" id="UP000076476"/>
    </source>
</evidence>
<dbReference type="CDD" id="cd00777">
    <property type="entry name" value="AspRS_core"/>
    <property type="match status" value="1"/>
</dbReference>
<keyword evidence="6 8" id="KW-0648">Protein biosynthesis</keyword>
<accession>A0A165XNF8</accession>
<evidence type="ECO:0000256" key="1">
    <source>
        <dbReference type="ARBA" id="ARBA00006303"/>
    </source>
</evidence>
<dbReference type="InterPro" id="IPR006195">
    <property type="entry name" value="aa-tRNA-synth_II"/>
</dbReference>
<dbReference type="STRING" id="33936.AZI98_09180"/>
<dbReference type="InterPro" id="IPR004365">
    <property type="entry name" value="NA-bd_OB_tRNA"/>
</dbReference>
<feature type="binding site" evidence="8">
    <location>
        <position position="223"/>
    </location>
    <ligand>
        <name>L-aspartate</name>
        <dbReference type="ChEBI" id="CHEBI:29991"/>
    </ligand>
</feature>
<dbReference type="GO" id="GO:0005524">
    <property type="term" value="F:ATP binding"/>
    <property type="evidence" value="ECO:0007669"/>
    <property type="project" value="UniProtKB-UniRule"/>
</dbReference>
<dbReference type="Pfam" id="PF02938">
    <property type="entry name" value="GAD"/>
    <property type="match status" value="1"/>
</dbReference>
<dbReference type="InterPro" id="IPR045864">
    <property type="entry name" value="aa-tRNA-synth_II/BPL/LPL"/>
</dbReference>
<comment type="caution">
    <text evidence="9">The sequence shown here is derived from an EMBL/GenBank/DDBJ whole genome shotgun (WGS) entry which is preliminary data.</text>
</comment>
<proteinExistence type="inferred from homology"/>
<evidence type="ECO:0000256" key="2">
    <source>
        <dbReference type="ARBA" id="ARBA00022490"/>
    </source>
</evidence>
<keyword evidence="7 8" id="KW-0030">Aminoacyl-tRNA synthetase</keyword>
<evidence type="ECO:0000256" key="8">
    <source>
        <dbReference type="HAMAP-Rule" id="MF_00044"/>
    </source>
</evidence>
<dbReference type="SUPFAM" id="SSF50249">
    <property type="entry name" value="Nucleic acid-binding proteins"/>
    <property type="match status" value="1"/>
</dbReference>
<dbReference type="Pfam" id="PF00152">
    <property type="entry name" value="tRNA-synt_2"/>
    <property type="match status" value="1"/>
</dbReference>
<evidence type="ECO:0000256" key="5">
    <source>
        <dbReference type="ARBA" id="ARBA00022840"/>
    </source>
</evidence>
<dbReference type="PANTHER" id="PTHR22594:SF5">
    <property type="entry name" value="ASPARTATE--TRNA LIGASE, MITOCHONDRIAL"/>
    <property type="match status" value="1"/>
</dbReference>
<comment type="catalytic activity">
    <reaction evidence="8">
        <text>tRNA(Asp) + L-aspartate + ATP = L-aspartyl-tRNA(Asp) + AMP + diphosphate</text>
        <dbReference type="Rhea" id="RHEA:19649"/>
        <dbReference type="Rhea" id="RHEA-COMP:9660"/>
        <dbReference type="Rhea" id="RHEA-COMP:9678"/>
        <dbReference type="ChEBI" id="CHEBI:29991"/>
        <dbReference type="ChEBI" id="CHEBI:30616"/>
        <dbReference type="ChEBI" id="CHEBI:33019"/>
        <dbReference type="ChEBI" id="CHEBI:78442"/>
        <dbReference type="ChEBI" id="CHEBI:78516"/>
        <dbReference type="ChEBI" id="CHEBI:456215"/>
        <dbReference type="EC" id="6.1.1.12"/>
    </reaction>
</comment>
<dbReference type="CDD" id="cd04317">
    <property type="entry name" value="EcAspRS_like_N"/>
    <property type="match status" value="1"/>
</dbReference>
<organism evidence="9 10">
    <name type="scientific">Aeribacillus pallidus</name>
    <dbReference type="NCBI Taxonomy" id="33936"/>
    <lineage>
        <taxon>Bacteria</taxon>
        <taxon>Bacillati</taxon>
        <taxon>Bacillota</taxon>
        <taxon>Bacilli</taxon>
        <taxon>Bacillales</taxon>
        <taxon>Bacillaceae</taxon>
        <taxon>Aeribacillus</taxon>
    </lineage>
</organism>
<dbReference type="Pfam" id="PF01336">
    <property type="entry name" value="tRNA_anti-codon"/>
    <property type="match status" value="1"/>
</dbReference>
<dbReference type="NCBIfam" id="TIGR00459">
    <property type="entry name" value="aspS_bact"/>
    <property type="match status" value="1"/>
</dbReference>
<gene>
    <name evidence="8 9" type="primary">aspS</name>
    <name evidence="9" type="ORF">AZI98_09180</name>
</gene>
<keyword evidence="5 8" id="KW-0067">ATP-binding</keyword>
<feature type="binding site" evidence="8">
    <location>
        <position position="492"/>
    </location>
    <ligand>
        <name>L-aspartate</name>
        <dbReference type="ChEBI" id="CHEBI:29991"/>
    </ligand>
</feature>
<dbReference type="EMBL" id="LWBR01000024">
    <property type="protein sequence ID" value="KZN96223.1"/>
    <property type="molecule type" value="Genomic_DNA"/>
</dbReference>
<feature type="binding site" evidence="8">
    <location>
        <position position="232"/>
    </location>
    <ligand>
        <name>ATP</name>
        <dbReference type="ChEBI" id="CHEBI:30616"/>
    </ligand>
</feature>
<dbReference type="InterPro" id="IPR012340">
    <property type="entry name" value="NA-bd_OB-fold"/>
</dbReference>
<name>A0A165XNF8_9BACI</name>
<dbReference type="SUPFAM" id="SSF55261">
    <property type="entry name" value="GAD domain-like"/>
    <property type="match status" value="1"/>
</dbReference>
<dbReference type="Gene3D" id="2.40.50.140">
    <property type="entry name" value="Nucleic acid-binding proteins"/>
    <property type="match status" value="1"/>
</dbReference>
<dbReference type="AlphaFoldDB" id="A0A165XNF8"/>
<keyword evidence="2 8" id="KW-0963">Cytoplasm</keyword>